<dbReference type="InterPro" id="IPR000522">
    <property type="entry name" value="ABC_transptr_permease_BtuC"/>
</dbReference>
<comment type="caution">
    <text evidence="9">The sequence shown here is derived from an EMBL/GenBank/DDBJ whole genome shotgun (WGS) entry which is preliminary data.</text>
</comment>
<dbReference type="PANTHER" id="PTHR30472:SF1">
    <property type="entry name" value="FE(3+) DICITRATE TRANSPORT SYSTEM PERMEASE PROTEIN FECC-RELATED"/>
    <property type="match status" value="1"/>
</dbReference>
<reference evidence="9 10" key="1">
    <citation type="submission" date="2024-07" db="EMBL/GenBank/DDBJ databases">
        <title>Description of Labrys sedimenti sp. nov., isolated from a diclofenac-degrading enrichment culture.</title>
        <authorList>
            <person name="Tancsics A."/>
            <person name="Csepanyi A."/>
        </authorList>
    </citation>
    <scope>NUCLEOTIDE SEQUENCE [LARGE SCALE GENOMIC DNA]</scope>
    <source>
        <strain evidence="9 10">LMG 23578</strain>
    </source>
</reference>
<dbReference type="Pfam" id="PF01032">
    <property type="entry name" value="FecCD"/>
    <property type="match status" value="1"/>
</dbReference>
<feature type="transmembrane region" description="Helical" evidence="8">
    <location>
        <begin position="114"/>
        <end position="134"/>
    </location>
</feature>
<evidence type="ECO:0000256" key="4">
    <source>
        <dbReference type="ARBA" id="ARBA00022475"/>
    </source>
</evidence>
<evidence type="ECO:0000313" key="10">
    <source>
        <dbReference type="Proteomes" id="UP001555786"/>
    </source>
</evidence>
<dbReference type="PANTHER" id="PTHR30472">
    <property type="entry name" value="FERRIC ENTEROBACTIN TRANSPORT SYSTEM PERMEASE PROTEIN"/>
    <property type="match status" value="1"/>
</dbReference>
<evidence type="ECO:0000256" key="6">
    <source>
        <dbReference type="ARBA" id="ARBA00022989"/>
    </source>
</evidence>
<feature type="transmembrane region" description="Helical" evidence="8">
    <location>
        <begin position="196"/>
        <end position="219"/>
    </location>
</feature>
<keyword evidence="10" id="KW-1185">Reference proteome</keyword>
<dbReference type="Gene3D" id="1.10.3470.10">
    <property type="entry name" value="ABC transporter involved in vitamin B12 uptake, BtuC"/>
    <property type="match status" value="1"/>
</dbReference>
<gene>
    <name evidence="9" type="ORF">ABXS05_14680</name>
</gene>
<feature type="transmembrane region" description="Helical" evidence="8">
    <location>
        <begin position="275"/>
        <end position="297"/>
    </location>
</feature>
<dbReference type="CDD" id="cd06550">
    <property type="entry name" value="TM_ABC_iron-siderophores_like"/>
    <property type="match status" value="1"/>
</dbReference>
<sequence>MIRRWLLLGAACAVLVLLVVANLSFGAEAIPPSEVVAAVLRFEPASYDDYVVIYQRLPRALIALYAGAATACGGLVLQGLTRNPLASPSTLGINAGATAFVVAGAYLFDFGLDAQGLAALTGAVVGFAASLTVARLAGLSHDPRGLALILAGALVSMFFIGIANAFLLSDPARRMDFLGWVNGNINHVYADRLLRFWWIGPIALIGLQLLARPLTLIALGDGKAASLGVDVTLVSRLALTAVACAAGSAVAICGPIGFVGLVVPHLVRPFVGGGFKFGLPACAVCGAGLCLLADLAAREAFKPYVLHTGVLLDLMGGVVFALIVRRYYLGTAARSPS</sequence>
<keyword evidence="5 8" id="KW-0812">Transmembrane</keyword>
<feature type="transmembrane region" description="Helical" evidence="8">
    <location>
        <begin position="146"/>
        <end position="168"/>
    </location>
</feature>
<dbReference type="Proteomes" id="UP001555786">
    <property type="component" value="Unassembled WGS sequence"/>
</dbReference>
<evidence type="ECO:0000256" key="1">
    <source>
        <dbReference type="ARBA" id="ARBA00004651"/>
    </source>
</evidence>
<evidence type="ECO:0000256" key="7">
    <source>
        <dbReference type="ARBA" id="ARBA00023136"/>
    </source>
</evidence>
<evidence type="ECO:0000256" key="8">
    <source>
        <dbReference type="SAM" id="Phobius"/>
    </source>
</evidence>
<proteinExistence type="inferred from homology"/>
<keyword evidence="3" id="KW-0813">Transport</keyword>
<evidence type="ECO:0000256" key="2">
    <source>
        <dbReference type="ARBA" id="ARBA00007935"/>
    </source>
</evidence>
<accession>A0ABV3PMC5</accession>
<comment type="similarity">
    <text evidence="2">Belongs to the binding-protein-dependent transport system permease family. FecCD subfamily.</text>
</comment>
<keyword evidence="6 8" id="KW-1133">Transmembrane helix</keyword>
<protein>
    <submittedName>
        <fullName evidence="9">Iron ABC transporter permease</fullName>
    </submittedName>
</protein>
<feature type="transmembrane region" description="Helical" evidence="8">
    <location>
        <begin position="91"/>
        <end position="108"/>
    </location>
</feature>
<feature type="transmembrane region" description="Helical" evidence="8">
    <location>
        <begin position="304"/>
        <end position="328"/>
    </location>
</feature>
<evidence type="ECO:0000313" key="9">
    <source>
        <dbReference type="EMBL" id="MEW9306794.1"/>
    </source>
</evidence>
<name>A0ABV3PMC5_9HYPH</name>
<evidence type="ECO:0000256" key="3">
    <source>
        <dbReference type="ARBA" id="ARBA00022448"/>
    </source>
</evidence>
<organism evidence="9 10">
    <name type="scientific">Labrys neptuniae</name>
    <dbReference type="NCBI Taxonomy" id="376174"/>
    <lineage>
        <taxon>Bacteria</taxon>
        <taxon>Pseudomonadati</taxon>
        <taxon>Pseudomonadota</taxon>
        <taxon>Alphaproteobacteria</taxon>
        <taxon>Hyphomicrobiales</taxon>
        <taxon>Xanthobacteraceae</taxon>
        <taxon>Labrys</taxon>
    </lineage>
</organism>
<feature type="transmembrane region" description="Helical" evidence="8">
    <location>
        <begin position="61"/>
        <end position="79"/>
    </location>
</feature>
<keyword evidence="7 8" id="KW-0472">Membrane</keyword>
<dbReference type="RefSeq" id="WP_367624419.1">
    <property type="nucleotide sequence ID" value="NZ_JBFNQD010000004.1"/>
</dbReference>
<evidence type="ECO:0000256" key="5">
    <source>
        <dbReference type="ARBA" id="ARBA00022692"/>
    </source>
</evidence>
<dbReference type="SUPFAM" id="SSF81345">
    <property type="entry name" value="ABC transporter involved in vitamin B12 uptake, BtuC"/>
    <property type="match status" value="1"/>
</dbReference>
<feature type="transmembrane region" description="Helical" evidence="8">
    <location>
        <begin position="239"/>
        <end position="263"/>
    </location>
</feature>
<dbReference type="EMBL" id="JBFNQD010000004">
    <property type="protein sequence ID" value="MEW9306794.1"/>
    <property type="molecule type" value="Genomic_DNA"/>
</dbReference>
<keyword evidence="4" id="KW-1003">Cell membrane</keyword>
<dbReference type="InterPro" id="IPR037294">
    <property type="entry name" value="ABC_BtuC-like"/>
</dbReference>
<comment type="subcellular location">
    <subcellularLocation>
        <location evidence="1">Cell membrane</location>
        <topology evidence="1">Multi-pass membrane protein</topology>
    </subcellularLocation>
</comment>